<proteinExistence type="predicted"/>
<gene>
    <name evidence="5" type="ORF">KIK155_LOCUS13226</name>
</gene>
<organism evidence="5 6">
    <name type="scientific">Rotaria socialis</name>
    <dbReference type="NCBI Taxonomy" id="392032"/>
    <lineage>
        <taxon>Eukaryota</taxon>
        <taxon>Metazoa</taxon>
        <taxon>Spiralia</taxon>
        <taxon>Gnathifera</taxon>
        <taxon>Rotifera</taxon>
        <taxon>Eurotatoria</taxon>
        <taxon>Bdelloidea</taxon>
        <taxon>Philodinida</taxon>
        <taxon>Philodinidae</taxon>
        <taxon>Rotaria</taxon>
    </lineage>
</organism>
<evidence type="ECO:0008006" key="7">
    <source>
        <dbReference type="Google" id="ProtNLM"/>
    </source>
</evidence>
<keyword evidence="4" id="KW-1133">Transmembrane helix</keyword>
<evidence type="ECO:0000313" key="6">
    <source>
        <dbReference type="Proteomes" id="UP000663865"/>
    </source>
</evidence>
<dbReference type="GO" id="GO:0008270">
    <property type="term" value="F:zinc ion binding"/>
    <property type="evidence" value="ECO:0007669"/>
    <property type="project" value="UniProtKB-KW"/>
</dbReference>
<dbReference type="EMBL" id="CAJNYV010002222">
    <property type="protein sequence ID" value="CAF3462943.1"/>
    <property type="molecule type" value="Genomic_DNA"/>
</dbReference>
<feature type="repeat" description="NHL" evidence="2">
    <location>
        <begin position="301"/>
        <end position="331"/>
    </location>
</feature>
<dbReference type="Gene3D" id="2.40.10.500">
    <property type="match status" value="1"/>
</dbReference>
<feature type="repeat" description="NHL" evidence="2">
    <location>
        <begin position="237"/>
        <end position="280"/>
    </location>
</feature>
<dbReference type="PANTHER" id="PTHR24104:SF25">
    <property type="entry name" value="PROTEIN LIN-41"/>
    <property type="match status" value="1"/>
</dbReference>
<dbReference type="PROSITE" id="PS51125">
    <property type="entry name" value="NHL"/>
    <property type="match status" value="3"/>
</dbReference>
<feature type="region of interest" description="Disordered" evidence="3">
    <location>
        <begin position="1"/>
        <end position="61"/>
    </location>
</feature>
<keyword evidence="4" id="KW-0812">Transmembrane</keyword>
<dbReference type="SUPFAM" id="SSF101898">
    <property type="entry name" value="NHL repeat"/>
    <property type="match status" value="1"/>
</dbReference>
<name>A0A818EQT8_9BILA</name>
<sequence>MSNKLVSDWEQTPSPYNTINKSSKSSRSAPRQRSSGSANNEWHNDQDHGEEKTTKNRQKKSGSSHWYSCWFRGFLLGSLLAGLALAIVISLWLTMKTTATTSSSTTGINRTKILLIALLRLSLQRQLLRPLPLQLPRQLLQQRLQRPLPLQPHRQLRQQLLPQLHQQLPQQLPQPGLLLLPHRQLRQLLLQPHRQHPRQVLQQLPPEPRRQLLQRLPLPFRCVRPNWLWDANGQTVAGVTGVSGSTADKLNAPWNIYVDTTNNLYIADAQNHRIQKWAQGATTGTTIAGSSGTSGSSSTLLNIPKDVFVDSSENIYVADSGNHRIQFFASGNTTGLTVSTNWTSAGSMWGVQVVNNSIYACDRDSNIVWNNGTAVASNQWSNNAGFPLKLPQGFAVDASIAVGTVYITNSDRHTVVKWPVGAVSGTTVAGVDGNSGNTSTLLKFPSSLKLDNYTNMFVVDNNNHRIQLFCQYPTVNTTGRTIAGTGSMGQTNTTLNYPAGVALDASRNLYVADTSNHRVQKFQYLL</sequence>
<protein>
    <recommendedName>
        <fullName evidence="7">NHL repeat containing protein</fullName>
    </recommendedName>
</protein>
<dbReference type="Pfam" id="PF01436">
    <property type="entry name" value="NHL"/>
    <property type="match status" value="3"/>
</dbReference>
<evidence type="ECO:0000313" key="5">
    <source>
        <dbReference type="EMBL" id="CAF3462943.1"/>
    </source>
</evidence>
<feature type="compositionally biased region" description="Polar residues" evidence="3">
    <location>
        <begin position="1"/>
        <end position="41"/>
    </location>
</feature>
<comment type="caution">
    <text evidence="5">The sequence shown here is derived from an EMBL/GenBank/DDBJ whole genome shotgun (WGS) entry which is preliminary data.</text>
</comment>
<dbReference type="AlphaFoldDB" id="A0A818EQT8"/>
<keyword evidence="4" id="KW-0472">Membrane</keyword>
<dbReference type="CDD" id="cd05819">
    <property type="entry name" value="NHL"/>
    <property type="match status" value="1"/>
</dbReference>
<evidence type="ECO:0000256" key="4">
    <source>
        <dbReference type="SAM" id="Phobius"/>
    </source>
</evidence>
<dbReference type="PANTHER" id="PTHR24104">
    <property type="entry name" value="E3 UBIQUITIN-PROTEIN LIGASE NHLRC1-RELATED"/>
    <property type="match status" value="1"/>
</dbReference>
<feature type="transmembrane region" description="Helical" evidence="4">
    <location>
        <begin position="69"/>
        <end position="93"/>
    </location>
</feature>
<dbReference type="InterPro" id="IPR050952">
    <property type="entry name" value="TRIM-NHL_E3_ligases"/>
</dbReference>
<evidence type="ECO:0000256" key="3">
    <source>
        <dbReference type="SAM" id="MobiDB-lite"/>
    </source>
</evidence>
<dbReference type="InterPro" id="IPR011042">
    <property type="entry name" value="6-blade_b-propeller_TolB-like"/>
</dbReference>
<dbReference type="InterPro" id="IPR001258">
    <property type="entry name" value="NHL_repeat"/>
</dbReference>
<dbReference type="Proteomes" id="UP000663865">
    <property type="component" value="Unassembled WGS sequence"/>
</dbReference>
<dbReference type="Gene3D" id="2.120.10.30">
    <property type="entry name" value="TolB, C-terminal domain"/>
    <property type="match status" value="2"/>
</dbReference>
<reference evidence="5" key="1">
    <citation type="submission" date="2021-02" db="EMBL/GenBank/DDBJ databases">
        <authorList>
            <person name="Nowell W R."/>
        </authorList>
    </citation>
    <scope>NUCLEOTIDE SEQUENCE</scope>
</reference>
<accession>A0A818EQT8</accession>
<feature type="repeat" description="NHL" evidence="2">
    <location>
        <begin position="486"/>
        <end position="525"/>
    </location>
</feature>
<keyword evidence="1" id="KW-0677">Repeat</keyword>
<evidence type="ECO:0000256" key="2">
    <source>
        <dbReference type="PROSITE-ProRule" id="PRU00504"/>
    </source>
</evidence>
<evidence type="ECO:0000256" key="1">
    <source>
        <dbReference type="ARBA" id="ARBA00022737"/>
    </source>
</evidence>
<feature type="compositionally biased region" description="Basic and acidic residues" evidence="3">
    <location>
        <begin position="42"/>
        <end position="54"/>
    </location>
</feature>
<dbReference type="SUPFAM" id="SSF63825">
    <property type="entry name" value="YWTD domain"/>
    <property type="match status" value="1"/>
</dbReference>